<reference evidence="2 3" key="1">
    <citation type="journal article" date="2025" name="Microbiol. Resour. Announc.">
        <title>Draft genome sequences for Neonectria magnoliae and Neonectria punicea, canker pathogens of Liriodendron tulipifera and Acer saccharum in West Virginia.</title>
        <authorList>
            <person name="Petronek H.M."/>
            <person name="Kasson M.T."/>
            <person name="Metheny A.M."/>
            <person name="Stauder C.M."/>
            <person name="Lovett B."/>
            <person name="Lynch S.C."/>
            <person name="Garnas J.R."/>
            <person name="Kasson L.R."/>
            <person name="Stajich J.E."/>
        </authorList>
    </citation>
    <scope>NUCLEOTIDE SEQUENCE [LARGE SCALE GENOMIC DNA]</scope>
    <source>
        <strain evidence="2 3">NRRL 64653</strain>
    </source>
</reference>
<proteinExistence type="predicted"/>
<sequence length="382" mass="43402">MRQLTVEEKNHVQQAIFAVLCWTSAILTPVVGEEAILLSQSTLDVDALDEEASLSVAQDAVLFAKNYSHTYSTTELRRPTGKIFHSYRLRADDTNNREHDRSDVSSPTITPQAPGYHFEDMLYEPSLNYGSLSVIGHVKIKWVDTLTAHLAFEHATQELPIYRYPSFCATKIMSLHRVKFFESITETLLPSHHFVHDKDPASIYRETILSYCLLFGQSHKSRQILSQLPDGSPRNSRADPPQLVRVANTNGFDPFLKVLCTLALHPRRSLLGLLLKKKSSPRIRGDLVPKSALNLSDELIESDTNSAREDFPTFGPRFLALQRYNMRRQPSGMTDLWRDRRKPLQWYTFWAVLCISRAGILLALLQLVVSVIQTVYAIHPTS</sequence>
<comment type="caution">
    <text evidence="2">The sequence shown here is derived from an EMBL/GenBank/DDBJ whole genome shotgun (WGS) entry which is preliminary data.</text>
</comment>
<dbReference type="EMBL" id="JAZAVJ010000072">
    <property type="protein sequence ID" value="KAK7416204.1"/>
    <property type="molecule type" value="Genomic_DNA"/>
</dbReference>
<evidence type="ECO:0000313" key="3">
    <source>
        <dbReference type="Proteomes" id="UP001498476"/>
    </source>
</evidence>
<evidence type="ECO:0000313" key="2">
    <source>
        <dbReference type="EMBL" id="KAK7416204.1"/>
    </source>
</evidence>
<accession>A0ABR1H578</accession>
<gene>
    <name evidence="2" type="ORF">QQX98_005402</name>
</gene>
<organism evidence="2 3">
    <name type="scientific">Neonectria punicea</name>
    <dbReference type="NCBI Taxonomy" id="979145"/>
    <lineage>
        <taxon>Eukaryota</taxon>
        <taxon>Fungi</taxon>
        <taxon>Dikarya</taxon>
        <taxon>Ascomycota</taxon>
        <taxon>Pezizomycotina</taxon>
        <taxon>Sordariomycetes</taxon>
        <taxon>Hypocreomycetidae</taxon>
        <taxon>Hypocreales</taxon>
        <taxon>Nectriaceae</taxon>
        <taxon>Neonectria</taxon>
    </lineage>
</organism>
<protein>
    <submittedName>
        <fullName evidence="2">Uncharacterized protein</fullName>
    </submittedName>
</protein>
<name>A0ABR1H578_9HYPO</name>
<dbReference type="Proteomes" id="UP001498476">
    <property type="component" value="Unassembled WGS sequence"/>
</dbReference>
<keyword evidence="1" id="KW-1133">Transmembrane helix</keyword>
<keyword evidence="1" id="KW-0472">Membrane</keyword>
<keyword evidence="1" id="KW-0812">Transmembrane</keyword>
<evidence type="ECO:0000256" key="1">
    <source>
        <dbReference type="SAM" id="Phobius"/>
    </source>
</evidence>
<feature type="transmembrane region" description="Helical" evidence="1">
    <location>
        <begin position="347"/>
        <end position="372"/>
    </location>
</feature>
<keyword evidence="3" id="KW-1185">Reference proteome</keyword>